<keyword evidence="2" id="KW-1185">Reference proteome</keyword>
<organism evidence="1 2">
    <name type="scientific">Eretmocerus hayati</name>
    <dbReference type="NCBI Taxonomy" id="131215"/>
    <lineage>
        <taxon>Eukaryota</taxon>
        <taxon>Metazoa</taxon>
        <taxon>Ecdysozoa</taxon>
        <taxon>Arthropoda</taxon>
        <taxon>Hexapoda</taxon>
        <taxon>Insecta</taxon>
        <taxon>Pterygota</taxon>
        <taxon>Neoptera</taxon>
        <taxon>Endopterygota</taxon>
        <taxon>Hymenoptera</taxon>
        <taxon>Apocrita</taxon>
        <taxon>Proctotrupomorpha</taxon>
        <taxon>Chalcidoidea</taxon>
        <taxon>Aphelinidae</taxon>
        <taxon>Aphelininae</taxon>
        <taxon>Eretmocerus</taxon>
    </lineage>
</organism>
<protein>
    <submittedName>
        <fullName evidence="1">Uncharacterized protein</fullName>
    </submittedName>
</protein>
<dbReference type="Proteomes" id="UP001239111">
    <property type="component" value="Chromosome 4"/>
</dbReference>
<evidence type="ECO:0000313" key="2">
    <source>
        <dbReference type="Proteomes" id="UP001239111"/>
    </source>
</evidence>
<name>A0ACC2N2L7_9HYME</name>
<comment type="caution">
    <text evidence="1">The sequence shown here is derived from an EMBL/GenBank/DDBJ whole genome shotgun (WGS) entry which is preliminary data.</text>
</comment>
<gene>
    <name evidence="1" type="ORF">QAD02_007082</name>
</gene>
<evidence type="ECO:0000313" key="1">
    <source>
        <dbReference type="EMBL" id="KAJ8665420.1"/>
    </source>
</evidence>
<reference evidence="1" key="1">
    <citation type="submission" date="2023-04" db="EMBL/GenBank/DDBJ databases">
        <title>A chromosome-level genome assembly of the parasitoid wasp Eretmocerus hayati.</title>
        <authorList>
            <person name="Zhong Y."/>
            <person name="Liu S."/>
            <person name="Liu Y."/>
        </authorList>
    </citation>
    <scope>NUCLEOTIDE SEQUENCE</scope>
    <source>
        <strain evidence="1">ZJU_SS_LIU_2023</strain>
    </source>
</reference>
<accession>A0ACC2N2L7</accession>
<proteinExistence type="predicted"/>
<sequence length="439" mass="48649">VDKAFTASIEGKLCPLTIAVFLKFHSDPEIFDVCQDIFKELSENPDCVAPLQTRLLPTLISMMSISDLEKSKDEGVRGVALDVLEVLVQHSPQPLSSGLIESAFPAACHCILESTDNVTLQNGGEVIRAYLSVAAHQVIEHRDNLGRNGLHYILQIIAKLLNPQSSEFTASFVGRLVTTLIRKAGSSLGENLDLLLKAVLSKMQCTKTPTVMQSLLMIYAHLINSEFDAVLNFLSTVPGPTGESALAFVLTEWVNKQQLFYGSYDRKVATVALSKILEYGVTQNDSRLNQIVVDGDLIPSANDSNGVRTRGKSQSAPMQWTRIPVLVKIFKLVVDELGYYLEATTAEQDVEESDDENDEEDDSIVDPGYDVNVAFMDSFENENGDDTDPDLKQDTIYHLNIGQYLRDFLQNFSSHHDFPAFAQHLNASERKTLNNISIF</sequence>
<feature type="non-terminal residue" evidence="1">
    <location>
        <position position="1"/>
    </location>
</feature>
<dbReference type="EMBL" id="CM056744">
    <property type="protein sequence ID" value="KAJ8665420.1"/>
    <property type="molecule type" value="Genomic_DNA"/>
</dbReference>